<sequence length="411" mass="46087">MTGITPEINTTSPAPAASGNGACPFLLPPELPVMKGPAGIFWDFNDGARVLLPEGRWRVALLDDDSGNVLFRCETGAGWVTSAKKYFVRFRIQVWRGDETAPLLDETLSLKDRDVLISFPTGTLGDLLGWFHYAERFRVLHGCRLECNMAPDIIELLAGQYPHIRFSVPDVVRRPAPYATYRIGLFFGGNDTHQPVDFRQVGFHRTAGYILGVDPREAPPRLDLSAPRVIAEPYVCIAAQSTCQAKFWNNGHGWAEVVAHLKSLGYRVLCIDREVTTGRGFVWNHIPYGAEDFTGALPLQARVDLLRHASFFIGLASGLSWLAWAAQIPVVLISGFSLPDAEFYTPWRVFSSHGCSGCWDSTHENFDHKDFFWCPRHRGTERQFECTRLITGKQVSGVVDRLHAQLREREE</sequence>
<dbReference type="Proteomes" id="UP001208888">
    <property type="component" value="Unassembled WGS sequence"/>
</dbReference>
<dbReference type="Pfam" id="PF21129">
    <property type="entry name" value="TibC_1st"/>
    <property type="match status" value="1"/>
</dbReference>
<dbReference type="NCBIfam" id="TIGR04414">
    <property type="entry name" value="hepto_Aah_TibC"/>
    <property type="match status" value="1"/>
</dbReference>
<evidence type="ECO:0000313" key="3">
    <source>
        <dbReference type="Proteomes" id="UP001208888"/>
    </source>
</evidence>
<dbReference type="EC" id="2.4.-.-" evidence="2"/>
<dbReference type="EMBL" id="JANFVX010000014">
    <property type="protein sequence ID" value="MCW0345382.1"/>
    <property type="molecule type" value="Genomic_DNA"/>
</dbReference>
<dbReference type="InterPro" id="IPR030929">
    <property type="entry name" value="Aah/TibC-like"/>
</dbReference>
<reference evidence="2" key="1">
    <citation type="submission" date="2022-06" db="EMBL/GenBank/DDBJ databases">
        <title>Dynamics of rice microbiomes reveals core vertical transmitted seed endophytes.</title>
        <authorList>
            <person name="Liao K."/>
            <person name="Zhang X."/>
        </authorList>
    </citation>
    <scope>NUCLEOTIDE SEQUENCE</scope>
    <source>
        <strain evidence="2">JT1-17</strain>
    </source>
</reference>
<accession>A0AAJ1D189</accession>
<evidence type="ECO:0000259" key="1">
    <source>
        <dbReference type="Pfam" id="PF21129"/>
    </source>
</evidence>
<keyword evidence="2" id="KW-0808">Transferase</keyword>
<keyword evidence="2" id="KW-0328">Glycosyltransferase</keyword>
<dbReference type="InterPro" id="IPR049327">
    <property type="entry name" value="TibC/BAHTCr-like_N"/>
</dbReference>
<comment type="caution">
    <text evidence="2">The sequence shown here is derived from an EMBL/GenBank/DDBJ whole genome shotgun (WGS) entry which is preliminary data.</text>
</comment>
<dbReference type="Pfam" id="PF01075">
    <property type="entry name" value="Glyco_transf_9"/>
    <property type="match status" value="1"/>
</dbReference>
<organism evidence="2 3">
    <name type="scientific">Pantoea ananas</name>
    <name type="common">Erwinia uredovora</name>
    <dbReference type="NCBI Taxonomy" id="553"/>
    <lineage>
        <taxon>Bacteria</taxon>
        <taxon>Pseudomonadati</taxon>
        <taxon>Pseudomonadota</taxon>
        <taxon>Gammaproteobacteria</taxon>
        <taxon>Enterobacterales</taxon>
        <taxon>Erwiniaceae</taxon>
        <taxon>Pantoea</taxon>
    </lineage>
</organism>
<name>A0AAJ1D189_PANAN</name>
<dbReference type="InterPro" id="IPR002201">
    <property type="entry name" value="Glyco_trans_9"/>
</dbReference>
<dbReference type="Gene3D" id="3.40.50.2000">
    <property type="entry name" value="Glycogen Phosphorylase B"/>
    <property type="match status" value="1"/>
</dbReference>
<dbReference type="GO" id="GO:0016757">
    <property type="term" value="F:glycosyltransferase activity"/>
    <property type="evidence" value="ECO:0007669"/>
    <property type="project" value="UniProtKB-KW"/>
</dbReference>
<dbReference type="SUPFAM" id="SSF53756">
    <property type="entry name" value="UDP-Glycosyltransferase/glycogen phosphorylase"/>
    <property type="match status" value="1"/>
</dbReference>
<proteinExistence type="predicted"/>
<protein>
    <submittedName>
        <fullName evidence="2">Glycosyltransferase TibC</fullName>
        <ecNumber evidence="2">2.4.-.-</ecNumber>
    </submittedName>
</protein>
<evidence type="ECO:0000313" key="2">
    <source>
        <dbReference type="EMBL" id="MCW0345382.1"/>
    </source>
</evidence>
<gene>
    <name evidence="2" type="ORF">NB703_003475</name>
</gene>
<dbReference type="AlphaFoldDB" id="A0AAJ1D189"/>
<feature type="domain" description="Autotransproter heptosyltransferase TibC/BAHTCr-like N-terminal" evidence="1">
    <location>
        <begin position="36"/>
        <end position="98"/>
    </location>
</feature>